<reference evidence="1" key="1">
    <citation type="submission" date="2015-06" db="UniProtKB">
        <authorList>
            <consortium name="EnsemblPlants"/>
        </authorList>
    </citation>
    <scope>IDENTIFICATION</scope>
</reference>
<sequence>MANLVASLGLGNHDAFRTSRAVMRRPSAPEVDSPGQRLLPRRRGDYSSENYGVSFGL</sequence>
<protein>
    <submittedName>
        <fullName evidence="1">Uncharacterized protein</fullName>
    </submittedName>
</protein>
<dbReference type="AlphaFoldDB" id="M8AXB4"/>
<name>M8AXB4_AEGTA</name>
<dbReference type="EnsemblPlants" id="EMT06064">
    <property type="protein sequence ID" value="EMT06064"/>
    <property type="gene ID" value="F775_24472"/>
</dbReference>
<organism evidence="1">
    <name type="scientific">Aegilops tauschii</name>
    <name type="common">Tausch's goatgrass</name>
    <name type="synonym">Aegilops squarrosa</name>
    <dbReference type="NCBI Taxonomy" id="37682"/>
    <lineage>
        <taxon>Eukaryota</taxon>
        <taxon>Viridiplantae</taxon>
        <taxon>Streptophyta</taxon>
        <taxon>Embryophyta</taxon>
        <taxon>Tracheophyta</taxon>
        <taxon>Spermatophyta</taxon>
        <taxon>Magnoliopsida</taxon>
        <taxon>Liliopsida</taxon>
        <taxon>Poales</taxon>
        <taxon>Poaceae</taxon>
        <taxon>BOP clade</taxon>
        <taxon>Pooideae</taxon>
        <taxon>Triticodae</taxon>
        <taxon>Triticeae</taxon>
        <taxon>Triticinae</taxon>
        <taxon>Aegilops</taxon>
    </lineage>
</organism>
<evidence type="ECO:0000313" key="1">
    <source>
        <dbReference type="EnsemblPlants" id="EMT06064"/>
    </source>
</evidence>
<proteinExistence type="predicted"/>
<accession>M8AXB4</accession>